<dbReference type="EMBL" id="MHJJ01000014">
    <property type="protein sequence ID" value="OGY65196.1"/>
    <property type="molecule type" value="Genomic_DNA"/>
</dbReference>
<proteinExistence type="predicted"/>
<keyword evidence="1" id="KW-0812">Transmembrane</keyword>
<evidence type="ECO:0000313" key="3">
    <source>
        <dbReference type="Proteomes" id="UP000177942"/>
    </source>
</evidence>
<keyword evidence="1" id="KW-0472">Membrane</keyword>
<dbReference type="Proteomes" id="UP000177942">
    <property type="component" value="Unassembled WGS sequence"/>
</dbReference>
<dbReference type="STRING" id="1798407.A3A16_00705"/>
<sequence>MHFKTACLLAVGLMDVVTFSWAIHIHRTELHSFKEDLLFGAAAFFALLFFAIMSSHRCCRSRWRSSKNTENTIGRDEFCRVESKYG</sequence>
<protein>
    <submittedName>
        <fullName evidence="2">Uncharacterized protein</fullName>
    </submittedName>
</protein>
<keyword evidence="1" id="KW-1133">Transmembrane helix</keyword>
<accession>A0A1G1ZM59</accession>
<name>A0A1G1ZM59_9BACT</name>
<feature type="transmembrane region" description="Helical" evidence="1">
    <location>
        <begin position="38"/>
        <end position="55"/>
    </location>
</feature>
<evidence type="ECO:0000313" key="2">
    <source>
        <dbReference type="EMBL" id="OGY65196.1"/>
    </source>
</evidence>
<dbReference type="AlphaFoldDB" id="A0A1G1ZM59"/>
<comment type="caution">
    <text evidence="2">The sequence shown here is derived from an EMBL/GenBank/DDBJ whole genome shotgun (WGS) entry which is preliminary data.</text>
</comment>
<gene>
    <name evidence="2" type="ORF">A3A16_00705</name>
</gene>
<evidence type="ECO:0000256" key="1">
    <source>
        <dbReference type="SAM" id="Phobius"/>
    </source>
</evidence>
<organism evidence="2 3">
    <name type="scientific">Candidatus Harrisonbacteria bacterium RIFCSPLOWO2_01_FULL_44_18</name>
    <dbReference type="NCBI Taxonomy" id="1798407"/>
    <lineage>
        <taxon>Bacteria</taxon>
        <taxon>Candidatus Harrisoniibacteriota</taxon>
    </lineage>
</organism>
<reference evidence="2 3" key="1">
    <citation type="journal article" date="2016" name="Nat. Commun.">
        <title>Thousands of microbial genomes shed light on interconnected biogeochemical processes in an aquifer system.</title>
        <authorList>
            <person name="Anantharaman K."/>
            <person name="Brown C.T."/>
            <person name="Hug L.A."/>
            <person name="Sharon I."/>
            <person name="Castelle C.J."/>
            <person name="Probst A.J."/>
            <person name="Thomas B.C."/>
            <person name="Singh A."/>
            <person name="Wilkins M.J."/>
            <person name="Karaoz U."/>
            <person name="Brodie E.L."/>
            <person name="Williams K.H."/>
            <person name="Hubbard S.S."/>
            <person name="Banfield J.F."/>
        </authorList>
    </citation>
    <scope>NUCLEOTIDE SEQUENCE [LARGE SCALE GENOMIC DNA]</scope>
</reference>